<feature type="DNA-binding region" description="H-T-H motif" evidence="2">
    <location>
        <begin position="118"/>
        <end position="137"/>
    </location>
</feature>
<keyword evidence="6" id="KW-1185">Reference proteome</keyword>
<keyword evidence="1 2" id="KW-0238">DNA-binding</keyword>
<dbReference type="Gene3D" id="1.10.357.10">
    <property type="entry name" value="Tetracycline Repressor, domain 2"/>
    <property type="match status" value="1"/>
</dbReference>
<dbReference type="PANTHER" id="PTHR30328:SF54">
    <property type="entry name" value="HTH-TYPE TRANSCRIPTIONAL REPRESSOR SCO4008"/>
    <property type="match status" value="1"/>
</dbReference>
<name>A0A2M8IWI3_9RHOB</name>
<evidence type="ECO:0000313" key="6">
    <source>
        <dbReference type="Proteomes" id="UP000231553"/>
    </source>
</evidence>
<evidence type="ECO:0000259" key="4">
    <source>
        <dbReference type="PROSITE" id="PS50977"/>
    </source>
</evidence>
<feature type="domain" description="HTH tetR-type" evidence="4">
    <location>
        <begin position="95"/>
        <end position="155"/>
    </location>
</feature>
<dbReference type="EMBL" id="PGTB01000131">
    <property type="protein sequence ID" value="PJE34895.1"/>
    <property type="molecule type" value="Genomic_DNA"/>
</dbReference>
<reference evidence="5 6" key="1">
    <citation type="journal article" date="2018" name="Int. J. Syst. Evol. Microbiol.">
        <title>Pseudooceanicola lipolyticus sp. nov., a marine alphaproteobacterium, reclassification of Oceanicola flagellatus as Pseudooceanicola flagellatus comb. nov. and emended description of the genus Pseudooceanicola.</title>
        <authorList>
            <person name="Huang M.-M."/>
            <person name="Guo L.-L."/>
            <person name="Wu Y.-H."/>
            <person name="Lai Q.-L."/>
            <person name="Shao Z.-Z."/>
            <person name="Wang C.-S."/>
            <person name="Wu M."/>
            <person name="Xu X.-W."/>
        </authorList>
    </citation>
    <scope>NUCLEOTIDE SEQUENCE [LARGE SCALE GENOMIC DNA]</scope>
    <source>
        <strain evidence="5 6">157</strain>
    </source>
</reference>
<dbReference type="Pfam" id="PF00440">
    <property type="entry name" value="TetR_N"/>
    <property type="match status" value="1"/>
</dbReference>
<dbReference type="InterPro" id="IPR001647">
    <property type="entry name" value="HTH_TetR"/>
</dbReference>
<comment type="caution">
    <text evidence="5">The sequence shown here is derived from an EMBL/GenBank/DDBJ whole genome shotgun (WGS) entry which is preliminary data.</text>
</comment>
<dbReference type="PRINTS" id="PR00455">
    <property type="entry name" value="HTHTETR"/>
</dbReference>
<dbReference type="PROSITE" id="PS50977">
    <property type="entry name" value="HTH_TETR_2"/>
    <property type="match status" value="1"/>
</dbReference>
<dbReference type="OrthoDB" id="2356263at2"/>
<dbReference type="SUPFAM" id="SSF48498">
    <property type="entry name" value="Tetracyclin repressor-like, C-terminal domain"/>
    <property type="match status" value="1"/>
</dbReference>
<sequence>MTESLSIGVKTRSGLRAPVCSAWRGHSTNGGGPRRAGAAAPPKQRRARPRRDDQPGFSSRRIVTIPDIASAISGTAVARKKKIGPPTGPRAKNTAETRDRILQSAIGHFAKGGFNGARTEAIARDADVGNRMIYHYFGDKEGLYVAALDHVLTGLRLEELKLDLSVTPPLEGLLTMFDFTSGHFERHPDLVRLLSAENLLGATYLQRSEATPQVASPVVGQISDLLRRGEAEESVRPGLDPLHVYVMMVALSYFHLSNAPTLSAIWNRDLTDSAWRAEHRRLSREMLRTFLRPEAT</sequence>
<evidence type="ECO:0000256" key="2">
    <source>
        <dbReference type="PROSITE-ProRule" id="PRU00335"/>
    </source>
</evidence>
<evidence type="ECO:0000313" key="5">
    <source>
        <dbReference type="EMBL" id="PJE34895.1"/>
    </source>
</evidence>
<gene>
    <name evidence="5" type="ORF">CVM52_19955</name>
</gene>
<dbReference type="SUPFAM" id="SSF46689">
    <property type="entry name" value="Homeodomain-like"/>
    <property type="match status" value="1"/>
</dbReference>
<dbReference type="GO" id="GO:0003677">
    <property type="term" value="F:DNA binding"/>
    <property type="evidence" value="ECO:0007669"/>
    <property type="project" value="UniProtKB-UniRule"/>
</dbReference>
<dbReference type="InterPro" id="IPR041474">
    <property type="entry name" value="NicS_C"/>
</dbReference>
<protein>
    <submittedName>
        <fullName evidence="5">TetR/AcrR family transcriptional regulator</fullName>
    </submittedName>
</protein>
<organism evidence="5 6">
    <name type="scientific">Pseudooceanicola lipolyticus</name>
    <dbReference type="NCBI Taxonomy" id="2029104"/>
    <lineage>
        <taxon>Bacteria</taxon>
        <taxon>Pseudomonadati</taxon>
        <taxon>Pseudomonadota</taxon>
        <taxon>Alphaproteobacteria</taxon>
        <taxon>Rhodobacterales</taxon>
        <taxon>Paracoccaceae</taxon>
        <taxon>Pseudooceanicola</taxon>
    </lineage>
</organism>
<dbReference type="InterPro" id="IPR009057">
    <property type="entry name" value="Homeodomain-like_sf"/>
</dbReference>
<dbReference type="PANTHER" id="PTHR30328">
    <property type="entry name" value="TRANSCRIPTIONAL REPRESSOR"/>
    <property type="match status" value="1"/>
</dbReference>
<proteinExistence type="predicted"/>
<dbReference type="AlphaFoldDB" id="A0A2M8IWI3"/>
<accession>A0A2M8IWI3</accession>
<dbReference type="Proteomes" id="UP000231553">
    <property type="component" value="Unassembled WGS sequence"/>
</dbReference>
<dbReference type="InterPro" id="IPR036271">
    <property type="entry name" value="Tet_transcr_reg_TetR-rel_C_sf"/>
</dbReference>
<evidence type="ECO:0000256" key="1">
    <source>
        <dbReference type="ARBA" id="ARBA00023125"/>
    </source>
</evidence>
<feature type="region of interest" description="Disordered" evidence="3">
    <location>
        <begin position="21"/>
        <end position="60"/>
    </location>
</feature>
<dbReference type="Pfam" id="PF17938">
    <property type="entry name" value="TetR_C_29"/>
    <property type="match status" value="1"/>
</dbReference>
<evidence type="ECO:0000256" key="3">
    <source>
        <dbReference type="SAM" id="MobiDB-lite"/>
    </source>
</evidence>
<dbReference type="InterPro" id="IPR050109">
    <property type="entry name" value="HTH-type_TetR-like_transc_reg"/>
</dbReference>